<reference evidence="1" key="1">
    <citation type="submission" date="2016-08" db="EMBL/GenBank/DDBJ databases">
        <authorList>
            <person name="Seilhamer J.J."/>
        </authorList>
    </citation>
    <scope>NUCLEOTIDE SEQUENCE</scope>
    <source>
        <strain evidence="1">86</strain>
    </source>
</reference>
<accession>A0A212LDT3</accession>
<dbReference type="AlphaFoldDB" id="A0A212LDT3"/>
<sequence>MSGRTEARPAARRRIQSNRCTEITAASQDQPRGFTLAEEGYSRMNRTVTARTRPSCVLTDAK</sequence>
<gene>
    <name evidence="1" type="ORF">KL86PLE_30148</name>
</gene>
<protein>
    <submittedName>
        <fullName evidence="1">Uncharacterized protein</fullName>
    </submittedName>
</protein>
<organism evidence="1">
    <name type="scientific">uncultured Pleomorphomonas sp</name>
    <dbReference type="NCBI Taxonomy" id="442121"/>
    <lineage>
        <taxon>Bacteria</taxon>
        <taxon>Pseudomonadati</taxon>
        <taxon>Pseudomonadota</taxon>
        <taxon>Alphaproteobacteria</taxon>
        <taxon>Hyphomicrobiales</taxon>
        <taxon>Pleomorphomonadaceae</taxon>
        <taxon>Pleomorphomonas</taxon>
        <taxon>environmental samples</taxon>
    </lineage>
</organism>
<evidence type="ECO:0000313" key="1">
    <source>
        <dbReference type="EMBL" id="SCM75701.1"/>
    </source>
</evidence>
<name>A0A212LDT3_9HYPH</name>
<proteinExistence type="predicted"/>
<dbReference type="EMBL" id="FMJD01000007">
    <property type="protein sequence ID" value="SCM75701.1"/>
    <property type="molecule type" value="Genomic_DNA"/>
</dbReference>